<dbReference type="InterPro" id="IPR006439">
    <property type="entry name" value="HAD-SF_hydro_IA"/>
</dbReference>
<dbReference type="SFLD" id="SFLDS00003">
    <property type="entry name" value="Haloacid_Dehalogenase"/>
    <property type="match status" value="1"/>
</dbReference>
<dbReference type="NCBIfam" id="TIGR01509">
    <property type="entry name" value="HAD-SF-IA-v3"/>
    <property type="match status" value="1"/>
</dbReference>
<dbReference type="InterPro" id="IPR023198">
    <property type="entry name" value="PGP-like_dom2"/>
</dbReference>
<protein>
    <submittedName>
        <fullName evidence="1">YjjG family noncanonical pyrimidine nucleotidase</fullName>
    </submittedName>
</protein>
<proteinExistence type="predicted"/>
<dbReference type="Gene3D" id="1.10.150.240">
    <property type="entry name" value="Putative phosphatase, domain 2"/>
    <property type="match status" value="1"/>
</dbReference>
<reference evidence="1" key="1">
    <citation type="submission" date="2022-06" db="EMBL/GenBank/DDBJ databases">
        <title>Isolation of gut microbiota from human fecal samples.</title>
        <authorList>
            <person name="Pamer E.G."/>
            <person name="Barat B."/>
            <person name="Waligurski E."/>
            <person name="Medina S."/>
            <person name="Paddock L."/>
            <person name="Mostad J."/>
        </authorList>
    </citation>
    <scope>NUCLEOTIDE SEQUENCE</scope>
    <source>
        <strain evidence="1">DFI.9.91</strain>
    </source>
</reference>
<organism evidence="1 2">
    <name type="scientific">Intestinimonas massiliensis</name>
    <name type="common">ex Afouda et al. 2020</name>
    <dbReference type="NCBI Taxonomy" id="1673721"/>
    <lineage>
        <taxon>Bacteria</taxon>
        <taxon>Bacillati</taxon>
        <taxon>Bacillota</taxon>
        <taxon>Clostridia</taxon>
        <taxon>Eubacteriales</taxon>
        <taxon>Intestinimonas</taxon>
    </lineage>
</organism>
<dbReference type="NCBIfam" id="TIGR01549">
    <property type="entry name" value="HAD-SF-IA-v1"/>
    <property type="match status" value="1"/>
</dbReference>
<dbReference type="PANTHER" id="PTHR47478">
    <property type="match status" value="1"/>
</dbReference>
<comment type="caution">
    <text evidence="1">The sequence shown here is derived from an EMBL/GenBank/DDBJ whole genome shotgun (WGS) entry which is preliminary data.</text>
</comment>
<evidence type="ECO:0000313" key="1">
    <source>
        <dbReference type="EMBL" id="MCQ4771307.1"/>
    </source>
</evidence>
<dbReference type="InterPro" id="IPR023214">
    <property type="entry name" value="HAD_sf"/>
</dbReference>
<dbReference type="NCBIfam" id="TIGR02254">
    <property type="entry name" value="YjjG_YfnB"/>
    <property type="match status" value="1"/>
</dbReference>
<dbReference type="RefSeq" id="WP_256304514.1">
    <property type="nucleotide sequence ID" value="NZ_JANFYS010000028.1"/>
</dbReference>
<accession>A0AAW5JQX3</accession>
<sequence length="232" mass="25268">MPRYDYVLLDADNTLFDFDLAEHKALGLTLTGHGIPFTPEAEQTYIGINTALWSKFDRGEISQGELVVERFSAFLQAVGRAGDPAELNRYYLSRLGEQGDLLPGAEALCRALAARCTLAIITNGVSSAQRGRFARSPIQDCISHLFISEEIGFQKPRREFFDAVLHDMGISDPGRAVVVGDTPGSDILGAKNAGLDAVWYNPKGRPARPGLSPVLIAASFDQIENFILDRGV</sequence>
<dbReference type="Pfam" id="PF00702">
    <property type="entry name" value="Hydrolase"/>
    <property type="match status" value="1"/>
</dbReference>
<dbReference type="PANTHER" id="PTHR47478:SF1">
    <property type="entry name" value="PYRIMIDINE 5'-NUCLEOTIDASE YJJG"/>
    <property type="match status" value="1"/>
</dbReference>
<dbReference type="EMBL" id="JANFYS010000028">
    <property type="protein sequence ID" value="MCQ4771307.1"/>
    <property type="molecule type" value="Genomic_DNA"/>
</dbReference>
<gene>
    <name evidence="1" type="ORF">NE579_12710</name>
</gene>
<evidence type="ECO:0000313" key="2">
    <source>
        <dbReference type="Proteomes" id="UP001204562"/>
    </source>
</evidence>
<dbReference type="SUPFAM" id="SSF56784">
    <property type="entry name" value="HAD-like"/>
    <property type="match status" value="1"/>
</dbReference>
<dbReference type="InterPro" id="IPR052550">
    <property type="entry name" value="Pyrimidine_5'-ntase_YjjG"/>
</dbReference>
<dbReference type="GO" id="GO:0008253">
    <property type="term" value="F:5'-nucleotidase activity"/>
    <property type="evidence" value="ECO:0007669"/>
    <property type="project" value="InterPro"/>
</dbReference>
<name>A0AAW5JQX3_9FIRM</name>
<dbReference type="Proteomes" id="UP001204562">
    <property type="component" value="Unassembled WGS sequence"/>
</dbReference>
<dbReference type="SFLD" id="SFLDG01129">
    <property type="entry name" value="C1.5:_HAD__Beta-PGM__Phosphata"/>
    <property type="match status" value="1"/>
</dbReference>
<dbReference type="InterPro" id="IPR011951">
    <property type="entry name" value="HAD-SF_hydro_IA_YjjG/PynA"/>
</dbReference>
<dbReference type="AlphaFoldDB" id="A0AAW5JQX3"/>
<dbReference type="Gene3D" id="3.40.50.1000">
    <property type="entry name" value="HAD superfamily/HAD-like"/>
    <property type="match status" value="1"/>
</dbReference>
<dbReference type="InterPro" id="IPR036412">
    <property type="entry name" value="HAD-like_sf"/>
</dbReference>